<name>A0ACC0AI64_CATRO</name>
<evidence type="ECO:0000313" key="1">
    <source>
        <dbReference type="EMBL" id="KAI5660627.1"/>
    </source>
</evidence>
<reference evidence="2" key="1">
    <citation type="journal article" date="2023" name="Nat. Plants">
        <title>Single-cell RNA sequencing provides a high-resolution roadmap for understanding the multicellular compartmentation of specialized metabolism.</title>
        <authorList>
            <person name="Sun S."/>
            <person name="Shen X."/>
            <person name="Li Y."/>
            <person name="Li Y."/>
            <person name="Wang S."/>
            <person name="Li R."/>
            <person name="Zhang H."/>
            <person name="Shen G."/>
            <person name="Guo B."/>
            <person name="Wei J."/>
            <person name="Xu J."/>
            <person name="St-Pierre B."/>
            <person name="Chen S."/>
            <person name="Sun C."/>
        </authorList>
    </citation>
    <scope>NUCLEOTIDE SEQUENCE [LARGE SCALE GENOMIC DNA]</scope>
</reference>
<comment type="caution">
    <text evidence="1">The sequence shown here is derived from an EMBL/GenBank/DDBJ whole genome shotgun (WGS) entry which is preliminary data.</text>
</comment>
<gene>
    <name evidence="1" type="ORF">M9H77_19950</name>
</gene>
<protein>
    <submittedName>
        <fullName evidence="1">Uncharacterized protein</fullName>
    </submittedName>
</protein>
<dbReference type="EMBL" id="CM044705">
    <property type="protein sequence ID" value="KAI5660627.1"/>
    <property type="molecule type" value="Genomic_DNA"/>
</dbReference>
<organism evidence="1 2">
    <name type="scientific">Catharanthus roseus</name>
    <name type="common">Madagascar periwinkle</name>
    <name type="synonym">Vinca rosea</name>
    <dbReference type="NCBI Taxonomy" id="4058"/>
    <lineage>
        <taxon>Eukaryota</taxon>
        <taxon>Viridiplantae</taxon>
        <taxon>Streptophyta</taxon>
        <taxon>Embryophyta</taxon>
        <taxon>Tracheophyta</taxon>
        <taxon>Spermatophyta</taxon>
        <taxon>Magnoliopsida</taxon>
        <taxon>eudicotyledons</taxon>
        <taxon>Gunneridae</taxon>
        <taxon>Pentapetalae</taxon>
        <taxon>asterids</taxon>
        <taxon>lamiids</taxon>
        <taxon>Gentianales</taxon>
        <taxon>Apocynaceae</taxon>
        <taxon>Rauvolfioideae</taxon>
        <taxon>Vinceae</taxon>
        <taxon>Catharanthinae</taxon>
        <taxon>Catharanthus</taxon>
    </lineage>
</organism>
<accession>A0ACC0AI64</accession>
<evidence type="ECO:0000313" key="2">
    <source>
        <dbReference type="Proteomes" id="UP001060085"/>
    </source>
</evidence>
<sequence length="890" mass="101364">MSATKLYSPGRRSQDLVFDLISKLLHSATTPRELQKVHSRIIVFGLQQSVYFSGNLISKYSRFKYPFTATSIFGQKSASNTFLWNTIIRAMTHNGLFSRALEFYNQMRELNIKPDNHTFPSVINSCANLLDKEMGELIHHDVLDMGFGSDLYICNAFIDMYSRWGELDRAKNLFDGMPKRDLVSWNSLISGYSSNGYFCEALETFLQLRMDGIVPDIYTVSGVLQACGGFMEVDEGKIVHGLIEKIGIKRDVIVTNGLLSMYFKFESLMDCEILFNEMEVRDIVSWNIMICGYSQLSLFRESIRLFLQMVRYFEPDLLTITSVLCACGHVGDLDLGRYVHNYMVKCGYTCDITSYNIIINMYTKCGDLLSSRVVFDSMNCRDLVSWNSMINAYVENGFHMEAVKLFETMKLHLNPDYVTYVVVLSLGIQLRNLHYTMQVHCDMIKQGFDSTTIVGNALVDVYAKCGKMEDCMKHFKNMEVRDTVTWNTIITACGQSEDCSLGLRMLSQMKNEGMALEVATILSSLPLCSYLGAKRQGKEMHCCIFRLGFESDLTIGNALIEMYSKSGSLRNSVRVFKLMKTKDVISWTALISAYGMYGEGKEALRAFKEMKEMGVVPDHIVFVSVLYACSHSGLVQEGWACFNQMKKDYDIEPRFEHYACMVDLLSRSGLLVEAEEFIHSMPLQPDASIWGALLSACRARGAVNIAERVSEHLLQLNPDDPGYHVLTSNFYASLGKWDQVRMIRKSLRARGLKKQPGCSWLEIQNKVYVFGVGERFFEQYKEVYELLEILDELMAKEGYVADLRFALHDVEEDDKLDMLCGHSERLAIAFGLLNTKPGSPLQIMKNLRVCGDCHTATKYISKIVRREIVVRDANRFHIFKDGMCSCGDYW</sequence>
<proteinExistence type="predicted"/>
<dbReference type="Proteomes" id="UP001060085">
    <property type="component" value="Linkage Group LG05"/>
</dbReference>
<keyword evidence="2" id="KW-1185">Reference proteome</keyword>